<keyword evidence="2 4" id="KW-0732">Signal</keyword>
<proteinExistence type="predicted"/>
<keyword evidence="7" id="KW-1185">Reference proteome</keyword>
<dbReference type="PANTHER" id="PTHR30036:SF1">
    <property type="entry name" value="D-XYLOSE-BINDING PERIPLASMIC PROTEIN"/>
    <property type="match status" value="1"/>
</dbReference>
<evidence type="ECO:0000256" key="4">
    <source>
        <dbReference type="SAM" id="SignalP"/>
    </source>
</evidence>
<name>A0ABU4HUE7_9ACTN</name>
<accession>A0ABU4HUE7</accession>
<dbReference type="EMBL" id="JAWSTH010000067">
    <property type="protein sequence ID" value="MDW5596865.1"/>
    <property type="molecule type" value="Genomic_DNA"/>
</dbReference>
<dbReference type="Pfam" id="PF13407">
    <property type="entry name" value="Peripla_BP_4"/>
    <property type="match status" value="1"/>
</dbReference>
<protein>
    <submittedName>
        <fullName evidence="6">Substrate-binding domain-containing protein</fullName>
    </submittedName>
</protein>
<comment type="caution">
    <text evidence="6">The sequence shown here is derived from an EMBL/GenBank/DDBJ whole genome shotgun (WGS) entry which is preliminary data.</text>
</comment>
<evidence type="ECO:0000256" key="2">
    <source>
        <dbReference type="ARBA" id="ARBA00022729"/>
    </source>
</evidence>
<sequence length="381" mass="39110">MRNLRSVVALLAMTAAMGGGMAACGSSDESDESASTSSGSATAAATTAEGGSSGEDLTIAFLMPCSTCADRFENQDKPLFEAAVQRIAPGAKVIANNAEGDSARQVTQTESAITNGADVIVVSPLDEAAGAAISDKAQQAKIPVVSYDGLITDGHADFYVSFDNEVVGQLQGEFLARELPEGATVAFINGDQSIAPGRQFKAGAHRALDPLIESGRLRLGYEGDAQQFDPQKGRTLMEQALTRLNDRVDGVIAANDGLAGGVINALEPRGLTGRVLVTGQDATDAGLQRILLGQQTMSVYKAIKAEAEAAAEVAVALGTGKADEAAGMATSTTDNGAGDVPSILLDPVVVTADNIVDTVFADGFTTPERVCTGKAAERCPR</sequence>
<feature type="signal peptide" evidence="4">
    <location>
        <begin position="1"/>
        <end position="22"/>
    </location>
</feature>
<dbReference type="InterPro" id="IPR025997">
    <property type="entry name" value="SBP_2_dom"/>
</dbReference>
<organism evidence="6 7">
    <name type="scientific">Conexibacter stalactiti</name>
    <dbReference type="NCBI Taxonomy" id="1940611"/>
    <lineage>
        <taxon>Bacteria</taxon>
        <taxon>Bacillati</taxon>
        <taxon>Actinomycetota</taxon>
        <taxon>Thermoleophilia</taxon>
        <taxon>Solirubrobacterales</taxon>
        <taxon>Conexibacteraceae</taxon>
        <taxon>Conexibacter</taxon>
    </lineage>
</organism>
<feature type="domain" description="Periplasmic binding protein" evidence="5">
    <location>
        <begin position="67"/>
        <end position="321"/>
    </location>
</feature>
<comment type="subcellular location">
    <subcellularLocation>
        <location evidence="1">Cell envelope</location>
    </subcellularLocation>
</comment>
<feature type="chain" id="PRO_5046433114" evidence="4">
    <location>
        <begin position="23"/>
        <end position="381"/>
    </location>
</feature>
<evidence type="ECO:0000256" key="3">
    <source>
        <dbReference type="SAM" id="MobiDB-lite"/>
    </source>
</evidence>
<evidence type="ECO:0000313" key="6">
    <source>
        <dbReference type="EMBL" id="MDW5596865.1"/>
    </source>
</evidence>
<evidence type="ECO:0000313" key="7">
    <source>
        <dbReference type="Proteomes" id="UP001284601"/>
    </source>
</evidence>
<reference evidence="6 7" key="2">
    <citation type="submission" date="2023-10" db="EMBL/GenBank/DDBJ databases">
        <authorList>
            <person name="Han X.F."/>
        </authorList>
    </citation>
    <scope>NUCLEOTIDE SEQUENCE [LARGE SCALE GENOMIC DNA]</scope>
    <source>
        <strain evidence="6 7">KCTC 39840</strain>
    </source>
</reference>
<gene>
    <name evidence="6" type="ORF">R7226_21135</name>
</gene>
<dbReference type="PANTHER" id="PTHR30036">
    <property type="entry name" value="D-XYLOSE-BINDING PERIPLASMIC PROTEIN"/>
    <property type="match status" value="1"/>
</dbReference>
<evidence type="ECO:0000256" key="1">
    <source>
        <dbReference type="ARBA" id="ARBA00004196"/>
    </source>
</evidence>
<reference evidence="7" key="1">
    <citation type="submission" date="2023-07" db="EMBL/GenBank/DDBJ databases">
        <title>Conexibacter stalactiti sp. nov., isolated from stalactites in a lava cave and emended description of the genus Conexibacter.</title>
        <authorList>
            <person name="Lee S.D."/>
        </authorList>
    </citation>
    <scope>NUCLEOTIDE SEQUENCE [LARGE SCALE GENOMIC DNA]</scope>
    <source>
        <strain evidence="7">KCTC 39840</strain>
    </source>
</reference>
<dbReference type="Gene3D" id="3.40.50.2300">
    <property type="match status" value="2"/>
</dbReference>
<dbReference type="PROSITE" id="PS51257">
    <property type="entry name" value="PROKAR_LIPOPROTEIN"/>
    <property type="match status" value="1"/>
</dbReference>
<dbReference type="InterPro" id="IPR050555">
    <property type="entry name" value="Bact_Solute-Bind_Prot2"/>
</dbReference>
<feature type="region of interest" description="Disordered" evidence="3">
    <location>
        <begin position="21"/>
        <end position="52"/>
    </location>
</feature>
<dbReference type="InterPro" id="IPR028082">
    <property type="entry name" value="Peripla_BP_I"/>
</dbReference>
<feature type="compositionally biased region" description="Low complexity" evidence="3">
    <location>
        <begin position="23"/>
        <end position="50"/>
    </location>
</feature>
<evidence type="ECO:0000259" key="5">
    <source>
        <dbReference type="Pfam" id="PF13407"/>
    </source>
</evidence>
<dbReference type="RefSeq" id="WP_318599301.1">
    <property type="nucleotide sequence ID" value="NZ_JAWSTH010000067.1"/>
</dbReference>
<dbReference type="Proteomes" id="UP001284601">
    <property type="component" value="Unassembled WGS sequence"/>
</dbReference>
<dbReference type="SUPFAM" id="SSF53822">
    <property type="entry name" value="Periplasmic binding protein-like I"/>
    <property type="match status" value="1"/>
</dbReference>